<dbReference type="GO" id="GO:0003676">
    <property type="term" value="F:nucleic acid binding"/>
    <property type="evidence" value="ECO:0007669"/>
    <property type="project" value="InterPro"/>
</dbReference>
<evidence type="ECO:0000313" key="1">
    <source>
        <dbReference type="EMBL" id="AGJ98064.1"/>
    </source>
</evidence>
<accession>S4UKE6</accession>
<dbReference type="GO" id="GO:0000166">
    <property type="term" value="F:nucleotide binding"/>
    <property type="evidence" value="ECO:0007669"/>
    <property type="project" value="InterPro"/>
</dbReference>
<dbReference type="EMBL" id="KC164355">
    <property type="protein sequence ID" value="AGJ98064.1"/>
    <property type="molecule type" value="Genomic_DNA"/>
</dbReference>
<dbReference type="InterPro" id="IPR023211">
    <property type="entry name" value="DNA_pol_palm_dom_sf"/>
</dbReference>
<dbReference type="SUPFAM" id="SSF56672">
    <property type="entry name" value="DNA/RNA polymerases"/>
    <property type="match status" value="1"/>
</dbReference>
<proteinExistence type="predicted"/>
<dbReference type="InterPro" id="IPR017964">
    <property type="entry name" value="DNA-dir_DNA_pol_B_CS"/>
</dbReference>
<dbReference type="AlphaFoldDB" id="S4UKE6"/>
<organism evidence="1">
    <name type="scientific">Glomus sp. DAOM 240422</name>
    <dbReference type="NCBI Taxonomy" id="1281822"/>
    <lineage>
        <taxon>Eukaryota</taxon>
        <taxon>Fungi</taxon>
        <taxon>Fungi incertae sedis</taxon>
        <taxon>Mucoromycota</taxon>
        <taxon>Glomeromycotina</taxon>
        <taxon>Glomeromycetes</taxon>
        <taxon>Glomerales</taxon>
        <taxon>Glomeraceae</taxon>
        <taxon>Glomus</taxon>
    </lineage>
</organism>
<gene>
    <name evidence="1" type="primary">dpo</name>
</gene>
<reference evidence="1" key="1">
    <citation type="journal article" date="2013" name="Genome Biol. Evol.">
        <title>Mitochondrial genome rearrangements in Glomus species triggered by homologous recombination between distinct mtDNA haplotypes.</title>
        <authorList>
            <person name="Beaudet D."/>
            <person name="Terrat Y."/>
            <person name="Halary S."/>
            <person name="de la Providencia I.E."/>
            <person name="Hijri M."/>
        </authorList>
    </citation>
    <scope>NUCLEOTIDE SEQUENCE</scope>
</reference>
<name>S4UKE6_9GLOM</name>
<sequence length="174" mass="20240">MIGYFLIIILLNINRTDKYTLYNFKKENQEFGIGNNVPIAATVTSYSRMIINEYKLLALKLGYELFYSDTDSLMISGQLPEEYISSTVLGKMKLEHQFKEAFFVMPKVYYLDYDDSQVYKCKGYPGDLTRADFEGLYNGETLDLKVTKWSKDRVEGKVFIKSDLPYKLKVFDSL</sequence>
<dbReference type="Gene3D" id="3.90.1600.10">
    <property type="entry name" value="Palm domain of DNA polymerase"/>
    <property type="match status" value="1"/>
</dbReference>
<geneLocation type="mitochondrion" evidence="1"/>
<protein>
    <submittedName>
        <fullName evidence="1">Truncated plasmid-related DNA polymerase</fullName>
    </submittedName>
</protein>
<dbReference type="InterPro" id="IPR043502">
    <property type="entry name" value="DNA/RNA_pol_sf"/>
</dbReference>
<keyword evidence="1" id="KW-0496">Mitochondrion</keyword>
<dbReference type="PROSITE" id="PS00116">
    <property type="entry name" value="DNA_POLYMERASE_B"/>
    <property type="match status" value="1"/>
</dbReference>